<dbReference type="EMBL" id="QRYW01000005">
    <property type="protein sequence ID" value="RGV29932.1"/>
    <property type="molecule type" value="Genomic_DNA"/>
</dbReference>
<feature type="domain" description="RNA polymerase sigma factor 70 region 4 type 2" evidence="6">
    <location>
        <begin position="119"/>
        <end position="167"/>
    </location>
</feature>
<dbReference type="Pfam" id="PF04542">
    <property type="entry name" value="Sigma70_r2"/>
    <property type="match status" value="1"/>
</dbReference>
<evidence type="ECO:0000256" key="4">
    <source>
        <dbReference type="ARBA" id="ARBA00023163"/>
    </source>
</evidence>
<dbReference type="InterPro" id="IPR036388">
    <property type="entry name" value="WH-like_DNA-bd_sf"/>
</dbReference>
<dbReference type="SUPFAM" id="SSF88659">
    <property type="entry name" value="Sigma3 and sigma4 domains of RNA polymerase sigma factors"/>
    <property type="match status" value="1"/>
</dbReference>
<keyword evidence="2" id="KW-0805">Transcription regulation</keyword>
<dbReference type="PANTHER" id="PTHR43133">
    <property type="entry name" value="RNA POLYMERASE ECF-TYPE SIGMA FACTO"/>
    <property type="match status" value="1"/>
</dbReference>
<dbReference type="Gene3D" id="1.10.10.10">
    <property type="entry name" value="Winged helix-like DNA-binding domain superfamily/Winged helix DNA-binding domain"/>
    <property type="match status" value="1"/>
</dbReference>
<dbReference type="InterPro" id="IPR014284">
    <property type="entry name" value="RNA_pol_sigma-70_dom"/>
</dbReference>
<comment type="caution">
    <text evidence="7">The sequence shown here is derived from an EMBL/GenBank/DDBJ whole genome shotgun (WGS) entry which is preliminary data.</text>
</comment>
<proteinExistence type="inferred from homology"/>
<dbReference type="InterPro" id="IPR007627">
    <property type="entry name" value="RNA_pol_sigma70_r2"/>
</dbReference>
<dbReference type="PANTHER" id="PTHR43133:SF46">
    <property type="entry name" value="RNA POLYMERASE SIGMA-70 FACTOR ECF SUBFAMILY"/>
    <property type="match status" value="1"/>
</dbReference>
<dbReference type="NCBIfam" id="TIGR02937">
    <property type="entry name" value="sigma70-ECF"/>
    <property type="match status" value="1"/>
</dbReference>
<dbReference type="AlphaFoldDB" id="A0A412WRT6"/>
<organism evidence="7 8">
    <name type="scientific">Odoribacter splanchnicus</name>
    <dbReference type="NCBI Taxonomy" id="28118"/>
    <lineage>
        <taxon>Bacteria</taxon>
        <taxon>Pseudomonadati</taxon>
        <taxon>Bacteroidota</taxon>
        <taxon>Bacteroidia</taxon>
        <taxon>Bacteroidales</taxon>
        <taxon>Odoribacteraceae</taxon>
        <taxon>Odoribacter</taxon>
    </lineage>
</organism>
<evidence type="ECO:0000256" key="3">
    <source>
        <dbReference type="ARBA" id="ARBA00023082"/>
    </source>
</evidence>
<evidence type="ECO:0000256" key="1">
    <source>
        <dbReference type="ARBA" id="ARBA00010641"/>
    </source>
</evidence>
<dbReference type="InterPro" id="IPR013324">
    <property type="entry name" value="RNA_pol_sigma_r3/r4-like"/>
</dbReference>
<dbReference type="InterPro" id="IPR039425">
    <property type="entry name" value="RNA_pol_sigma-70-like"/>
</dbReference>
<gene>
    <name evidence="7" type="ORF">DWW24_03440</name>
</gene>
<dbReference type="GO" id="GO:0003677">
    <property type="term" value="F:DNA binding"/>
    <property type="evidence" value="ECO:0007669"/>
    <property type="project" value="InterPro"/>
</dbReference>
<dbReference type="GeneID" id="61273696"/>
<reference evidence="7 8" key="1">
    <citation type="submission" date="2018-08" db="EMBL/GenBank/DDBJ databases">
        <title>A genome reference for cultivated species of the human gut microbiota.</title>
        <authorList>
            <person name="Zou Y."/>
            <person name="Xue W."/>
            <person name="Luo G."/>
        </authorList>
    </citation>
    <scope>NUCLEOTIDE SEQUENCE [LARGE SCALE GENOMIC DNA]</scope>
    <source>
        <strain evidence="7 8">AF14-6AC</strain>
    </source>
</reference>
<keyword evidence="4" id="KW-0804">Transcription</keyword>
<comment type="similarity">
    <text evidence="1">Belongs to the sigma-70 factor family. ECF subfamily.</text>
</comment>
<evidence type="ECO:0000313" key="7">
    <source>
        <dbReference type="EMBL" id="RGV29932.1"/>
    </source>
</evidence>
<evidence type="ECO:0000313" key="8">
    <source>
        <dbReference type="Proteomes" id="UP000283426"/>
    </source>
</evidence>
<dbReference type="Pfam" id="PF08281">
    <property type="entry name" value="Sigma70_r4_2"/>
    <property type="match status" value="1"/>
</dbReference>
<accession>A0A412WRT6</accession>
<dbReference type="Proteomes" id="UP000283426">
    <property type="component" value="Unassembled WGS sequence"/>
</dbReference>
<protein>
    <submittedName>
        <fullName evidence="7">Sigma-70 family RNA polymerase sigma factor</fullName>
    </submittedName>
</protein>
<sequence>MELFELDINALSKGKKEAFFILYKKFFVALCLFAQKFSIGKEAAEDIVQEIFYKLYEERQIFHNILTLQSYLYSSVKNSCLNYIRDEKRRKLRESYYCDEIYNNDTTFINDVIENEVYRELYQLLDELPPQCRVIFERVLQGETSETIAKSMHLSIETVKTQRKKAKHILRERYKLLFNIIGIFL</sequence>
<dbReference type="SUPFAM" id="SSF88946">
    <property type="entry name" value="Sigma2 domain of RNA polymerase sigma factors"/>
    <property type="match status" value="1"/>
</dbReference>
<dbReference type="GO" id="GO:0016987">
    <property type="term" value="F:sigma factor activity"/>
    <property type="evidence" value="ECO:0007669"/>
    <property type="project" value="UniProtKB-KW"/>
</dbReference>
<keyword evidence="3" id="KW-0731">Sigma factor</keyword>
<dbReference type="RefSeq" id="WP_013610785.1">
    <property type="nucleotide sequence ID" value="NZ_JABWDG010000035.1"/>
</dbReference>
<name>A0A412WRT6_9BACT</name>
<dbReference type="InterPro" id="IPR013249">
    <property type="entry name" value="RNA_pol_sigma70_r4_t2"/>
</dbReference>
<evidence type="ECO:0000259" key="5">
    <source>
        <dbReference type="Pfam" id="PF04542"/>
    </source>
</evidence>
<dbReference type="GO" id="GO:0006352">
    <property type="term" value="P:DNA-templated transcription initiation"/>
    <property type="evidence" value="ECO:0007669"/>
    <property type="project" value="InterPro"/>
</dbReference>
<dbReference type="Gene3D" id="1.10.1740.10">
    <property type="match status" value="1"/>
</dbReference>
<feature type="domain" description="RNA polymerase sigma-70 region 2" evidence="5">
    <location>
        <begin position="31"/>
        <end position="90"/>
    </location>
</feature>
<evidence type="ECO:0000259" key="6">
    <source>
        <dbReference type="Pfam" id="PF08281"/>
    </source>
</evidence>
<evidence type="ECO:0000256" key="2">
    <source>
        <dbReference type="ARBA" id="ARBA00023015"/>
    </source>
</evidence>
<dbReference type="InterPro" id="IPR013325">
    <property type="entry name" value="RNA_pol_sigma_r2"/>
</dbReference>